<gene>
    <name evidence="1" type="ORF">M501DRAFT_1020865</name>
</gene>
<dbReference type="AlphaFoldDB" id="A0A9P4VLQ7"/>
<dbReference type="EMBL" id="MU006120">
    <property type="protein sequence ID" value="KAF2834405.1"/>
    <property type="molecule type" value="Genomic_DNA"/>
</dbReference>
<evidence type="ECO:0000313" key="2">
    <source>
        <dbReference type="Proteomes" id="UP000799429"/>
    </source>
</evidence>
<organism evidence="1 2">
    <name type="scientific">Patellaria atrata CBS 101060</name>
    <dbReference type="NCBI Taxonomy" id="1346257"/>
    <lineage>
        <taxon>Eukaryota</taxon>
        <taxon>Fungi</taxon>
        <taxon>Dikarya</taxon>
        <taxon>Ascomycota</taxon>
        <taxon>Pezizomycotina</taxon>
        <taxon>Dothideomycetes</taxon>
        <taxon>Dothideomycetes incertae sedis</taxon>
        <taxon>Patellariales</taxon>
        <taxon>Patellariaceae</taxon>
        <taxon>Patellaria</taxon>
    </lineage>
</organism>
<name>A0A9P4VLQ7_9PEZI</name>
<sequence length="91" mass="10672">MFEFIVGYSTRRDLPVGMVVRSFSTFDFSGRYGRICAAARRIWVFLWWSSFQDFSTLFYQYDTHTHTHTHTHTPTSTQFSSEIPSLVGIIH</sequence>
<comment type="caution">
    <text evidence="1">The sequence shown here is derived from an EMBL/GenBank/DDBJ whole genome shotgun (WGS) entry which is preliminary data.</text>
</comment>
<keyword evidence="2" id="KW-1185">Reference proteome</keyword>
<dbReference type="Proteomes" id="UP000799429">
    <property type="component" value="Unassembled WGS sequence"/>
</dbReference>
<accession>A0A9P4VLQ7</accession>
<protein>
    <submittedName>
        <fullName evidence="1">Uncharacterized protein</fullName>
    </submittedName>
</protein>
<reference evidence="1" key="1">
    <citation type="journal article" date="2020" name="Stud. Mycol.">
        <title>101 Dothideomycetes genomes: a test case for predicting lifestyles and emergence of pathogens.</title>
        <authorList>
            <person name="Haridas S."/>
            <person name="Albert R."/>
            <person name="Binder M."/>
            <person name="Bloem J."/>
            <person name="Labutti K."/>
            <person name="Salamov A."/>
            <person name="Andreopoulos B."/>
            <person name="Baker S."/>
            <person name="Barry K."/>
            <person name="Bills G."/>
            <person name="Bluhm B."/>
            <person name="Cannon C."/>
            <person name="Castanera R."/>
            <person name="Culley D."/>
            <person name="Daum C."/>
            <person name="Ezra D."/>
            <person name="Gonzalez J."/>
            <person name="Henrissat B."/>
            <person name="Kuo A."/>
            <person name="Liang C."/>
            <person name="Lipzen A."/>
            <person name="Lutzoni F."/>
            <person name="Magnuson J."/>
            <person name="Mondo S."/>
            <person name="Nolan M."/>
            <person name="Ohm R."/>
            <person name="Pangilinan J."/>
            <person name="Park H.-J."/>
            <person name="Ramirez L."/>
            <person name="Alfaro M."/>
            <person name="Sun H."/>
            <person name="Tritt A."/>
            <person name="Yoshinaga Y."/>
            <person name="Zwiers L.-H."/>
            <person name="Turgeon B."/>
            <person name="Goodwin S."/>
            <person name="Spatafora J."/>
            <person name="Crous P."/>
            <person name="Grigoriev I."/>
        </authorList>
    </citation>
    <scope>NUCLEOTIDE SEQUENCE</scope>
    <source>
        <strain evidence="1">CBS 101060</strain>
    </source>
</reference>
<proteinExistence type="predicted"/>
<evidence type="ECO:0000313" key="1">
    <source>
        <dbReference type="EMBL" id="KAF2834405.1"/>
    </source>
</evidence>